<keyword evidence="1" id="KW-0732">Signal</keyword>
<reference evidence="2" key="1">
    <citation type="journal article" date="2022" name="Int. J. Mol. Sci.">
        <title>Draft Genome of Tanacetum Coccineum: Genomic Comparison of Closely Related Tanacetum-Family Plants.</title>
        <authorList>
            <person name="Yamashiro T."/>
            <person name="Shiraishi A."/>
            <person name="Nakayama K."/>
            <person name="Satake H."/>
        </authorList>
    </citation>
    <scope>NUCLEOTIDE SEQUENCE</scope>
</reference>
<accession>A0ABQ5ENZ8</accession>
<feature type="signal peptide" evidence="1">
    <location>
        <begin position="1"/>
        <end position="27"/>
    </location>
</feature>
<sequence length="77" mass="8485">MHHSKRQNHRLFLVMLILELHKASVLAVRRLTLGLFPSYTSCFSGLIQPASPKNWRISVGVVGDAQSLTALILAGSM</sequence>
<protein>
    <recommendedName>
        <fullName evidence="4">Secreted protein</fullName>
    </recommendedName>
</protein>
<dbReference type="EMBL" id="BQNB010016516">
    <property type="protein sequence ID" value="GJT52651.1"/>
    <property type="molecule type" value="Genomic_DNA"/>
</dbReference>
<evidence type="ECO:0000313" key="2">
    <source>
        <dbReference type="EMBL" id="GJT52651.1"/>
    </source>
</evidence>
<gene>
    <name evidence="2" type="ORF">Tco_0978808</name>
</gene>
<evidence type="ECO:0000313" key="3">
    <source>
        <dbReference type="Proteomes" id="UP001151760"/>
    </source>
</evidence>
<reference evidence="2" key="2">
    <citation type="submission" date="2022-01" db="EMBL/GenBank/DDBJ databases">
        <authorList>
            <person name="Yamashiro T."/>
            <person name="Shiraishi A."/>
            <person name="Satake H."/>
            <person name="Nakayama K."/>
        </authorList>
    </citation>
    <scope>NUCLEOTIDE SEQUENCE</scope>
</reference>
<name>A0ABQ5ENZ8_9ASTR</name>
<proteinExistence type="predicted"/>
<dbReference type="Proteomes" id="UP001151760">
    <property type="component" value="Unassembled WGS sequence"/>
</dbReference>
<feature type="chain" id="PRO_5045474018" description="Secreted protein" evidence="1">
    <location>
        <begin position="28"/>
        <end position="77"/>
    </location>
</feature>
<evidence type="ECO:0000256" key="1">
    <source>
        <dbReference type="SAM" id="SignalP"/>
    </source>
</evidence>
<organism evidence="2 3">
    <name type="scientific">Tanacetum coccineum</name>
    <dbReference type="NCBI Taxonomy" id="301880"/>
    <lineage>
        <taxon>Eukaryota</taxon>
        <taxon>Viridiplantae</taxon>
        <taxon>Streptophyta</taxon>
        <taxon>Embryophyta</taxon>
        <taxon>Tracheophyta</taxon>
        <taxon>Spermatophyta</taxon>
        <taxon>Magnoliopsida</taxon>
        <taxon>eudicotyledons</taxon>
        <taxon>Gunneridae</taxon>
        <taxon>Pentapetalae</taxon>
        <taxon>asterids</taxon>
        <taxon>campanulids</taxon>
        <taxon>Asterales</taxon>
        <taxon>Asteraceae</taxon>
        <taxon>Asteroideae</taxon>
        <taxon>Anthemideae</taxon>
        <taxon>Anthemidinae</taxon>
        <taxon>Tanacetum</taxon>
    </lineage>
</organism>
<comment type="caution">
    <text evidence="2">The sequence shown here is derived from an EMBL/GenBank/DDBJ whole genome shotgun (WGS) entry which is preliminary data.</text>
</comment>
<keyword evidence="3" id="KW-1185">Reference proteome</keyword>
<evidence type="ECO:0008006" key="4">
    <source>
        <dbReference type="Google" id="ProtNLM"/>
    </source>
</evidence>